<evidence type="ECO:0000256" key="2">
    <source>
        <dbReference type="PIRNR" id="PIRNR005897"/>
    </source>
</evidence>
<comment type="subcellular location">
    <subcellularLocation>
        <location evidence="2">Cell septum</location>
    </subcellularLocation>
</comment>
<evidence type="ECO:0000256" key="1">
    <source>
        <dbReference type="ARBA" id="ARBA00022553"/>
    </source>
</evidence>
<protein>
    <recommendedName>
        <fullName evidence="2">Protein PatA</fullName>
    </recommendedName>
</protein>
<feature type="modified residue" description="4-aspartylphosphate" evidence="3">
    <location>
        <position position="310"/>
    </location>
</feature>
<accession>A0AAU8JF97</accession>
<feature type="domain" description="Response regulatory" evidence="4">
    <location>
        <begin position="261"/>
        <end position="377"/>
    </location>
</feature>
<dbReference type="Pfam" id="PF14332">
    <property type="entry name" value="DUF4388"/>
    <property type="match status" value="1"/>
</dbReference>
<evidence type="ECO:0000313" key="5">
    <source>
        <dbReference type="EMBL" id="XCM37447.1"/>
    </source>
</evidence>
<dbReference type="PROSITE" id="PS50110">
    <property type="entry name" value="RESPONSE_REGULATORY"/>
    <property type="match status" value="1"/>
</dbReference>
<reference evidence="5" key="1">
    <citation type="submission" date="2024-07" db="EMBL/GenBank/DDBJ databases">
        <authorList>
            <person name="Kim Y.J."/>
            <person name="Jeong J.Y."/>
        </authorList>
    </citation>
    <scope>NUCLEOTIDE SEQUENCE</scope>
    <source>
        <strain evidence="5">GIHE-MW2</strain>
    </source>
</reference>
<dbReference type="SUPFAM" id="SSF52172">
    <property type="entry name" value="CheY-like"/>
    <property type="match status" value="1"/>
</dbReference>
<gene>
    <name evidence="5" type="ORF">ABWT76_000210</name>
</gene>
<sequence>MTQATSIKTQAIESAKSNQAQKNLISPGQILQNIVTKKITGKLTISDPNDESIFWRVYVGNGQIHFATSAMGQKERLEYFLQWYYPELEFNGKEFKSDYQQICHYWKSGNLSVQQVRKLLFWLTQDALIQLLALPKGVVQFEKTVGLDPILLSVSLKELVWPMRGVIGQWQKLQPEITSPFQRVMIKNIKELPKLLWEKVRDIDFIKALCQVLSQNPSLYEAAKYLKADALGLAALLQPLVRAGVIEIQPYYSPKTQEKPIIACIDDSKTVQRNVKMVLEASGYRVLSITEPAKALSTMVRYKPALVLMDINMPEINGYELSRMLRQSKQFHTLPIVMLTGRDGLIDKMRSQMVGANDYITKPVPPLMLLSTIEKNLQSAQTVTQPKKSLAQENAMLQMA</sequence>
<evidence type="ECO:0000259" key="4">
    <source>
        <dbReference type="PROSITE" id="PS50110"/>
    </source>
</evidence>
<comment type="function">
    <text evidence="2">Controls heterocyst pattern formation.</text>
</comment>
<dbReference type="PIRSF" id="PIRSF005897">
    <property type="entry name" value="RR_PatA"/>
    <property type="match status" value="1"/>
</dbReference>
<dbReference type="GO" id="GO:0030428">
    <property type="term" value="C:cell septum"/>
    <property type="evidence" value="ECO:0007669"/>
    <property type="project" value="UniProtKB-SubCell"/>
</dbReference>
<dbReference type="GO" id="GO:0043158">
    <property type="term" value="P:heterocyst development"/>
    <property type="evidence" value="ECO:0007669"/>
    <property type="project" value="UniProtKB-KW"/>
</dbReference>
<dbReference type="InterPro" id="IPR050595">
    <property type="entry name" value="Bact_response_regulator"/>
</dbReference>
<dbReference type="EMBL" id="CP159837">
    <property type="protein sequence ID" value="XCM37447.1"/>
    <property type="molecule type" value="Genomic_DNA"/>
</dbReference>
<dbReference type="PANTHER" id="PTHR44591:SF23">
    <property type="entry name" value="CHEY SUBFAMILY"/>
    <property type="match status" value="1"/>
</dbReference>
<dbReference type="SMART" id="SM00448">
    <property type="entry name" value="REC"/>
    <property type="match status" value="1"/>
</dbReference>
<dbReference type="InterPro" id="IPR025497">
    <property type="entry name" value="PatA-like_N"/>
</dbReference>
<keyword evidence="1 3" id="KW-0597">Phosphoprotein</keyword>
<dbReference type="Gene3D" id="3.40.50.2300">
    <property type="match status" value="1"/>
</dbReference>
<dbReference type="RefSeq" id="WP_156331566.1">
    <property type="nucleotide sequence ID" value="NZ_CP159837.1"/>
</dbReference>
<dbReference type="GO" id="GO:0000160">
    <property type="term" value="P:phosphorelay signal transduction system"/>
    <property type="evidence" value="ECO:0007669"/>
    <property type="project" value="UniProtKB-KW"/>
</dbReference>
<keyword evidence="2" id="KW-0364">Heterocyst</keyword>
<name>A0AAU8JF97_9CYAN</name>
<dbReference type="PANTHER" id="PTHR44591">
    <property type="entry name" value="STRESS RESPONSE REGULATOR PROTEIN 1"/>
    <property type="match status" value="1"/>
</dbReference>
<comment type="induction">
    <text evidence="2">By nitrogen starvation.</text>
</comment>
<dbReference type="InterPro" id="IPR001789">
    <property type="entry name" value="Sig_transdc_resp-reg_receiver"/>
</dbReference>
<dbReference type="InterPro" id="IPR011006">
    <property type="entry name" value="CheY-like_superfamily"/>
</dbReference>
<keyword evidence="2" id="KW-0902">Two-component regulatory system</keyword>
<proteinExistence type="evidence at transcript level"/>
<evidence type="ECO:0000256" key="3">
    <source>
        <dbReference type="PROSITE-ProRule" id="PRU00169"/>
    </source>
</evidence>
<dbReference type="Pfam" id="PF00072">
    <property type="entry name" value="Response_reg"/>
    <property type="match status" value="1"/>
</dbReference>
<organism evidence="5">
    <name type="scientific">Planktothricoides raciborskii GIHE-MW2</name>
    <dbReference type="NCBI Taxonomy" id="2792601"/>
    <lineage>
        <taxon>Bacteria</taxon>
        <taxon>Bacillati</taxon>
        <taxon>Cyanobacteriota</taxon>
        <taxon>Cyanophyceae</taxon>
        <taxon>Oscillatoriophycideae</taxon>
        <taxon>Oscillatoriales</taxon>
        <taxon>Oscillatoriaceae</taxon>
        <taxon>Planktothricoides</taxon>
    </lineage>
</organism>
<dbReference type="AlphaFoldDB" id="A0AAU8JF97"/>
<dbReference type="InterPro" id="IPR024186">
    <property type="entry name" value="Sig_transdc_resp-reg_PatA"/>
</dbReference>